<comment type="caution">
    <text evidence="3">The sequence shown here is derived from an EMBL/GenBank/DDBJ whole genome shotgun (WGS) entry which is preliminary data.</text>
</comment>
<dbReference type="Pfam" id="PF14355">
    <property type="entry name" value="Abi_C"/>
    <property type="match status" value="1"/>
</dbReference>
<feature type="region of interest" description="Disordered" evidence="1">
    <location>
        <begin position="22"/>
        <end position="52"/>
    </location>
</feature>
<feature type="domain" description="Abortive infection protein-like C-terminal" evidence="2">
    <location>
        <begin position="187"/>
        <end position="266"/>
    </location>
</feature>
<dbReference type="Proteomes" id="UP000094893">
    <property type="component" value="Unassembled WGS sequence"/>
</dbReference>
<evidence type="ECO:0000259" key="2">
    <source>
        <dbReference type="Pfam" id="PF14355"/>
    </source>
</evidence>
<organism evidence="3 4">
    <name type="scientific">Acidithiobacillus thiooxidans</name>
    <name type="common">Thiobacillus thiooxidans</name>
    <dbReference type="NCBI Taxonomy" id="930"/>
    <lineage>
        <taxon>Bacteria</taxon>
        <taxon>Pseudomonadati</taxon>
        <taxon>Pseudomonadota</taxon>
        <taxon>Acidithiobacillia</taxon>
        <taxon>Acidithiobacillales</taxon>
        <taxon>Acidithiobacillaceae</taxon>
        <taxon>Acidithiobacillus</taxon>
    </lineage>
</organism>
<dbReference type="RefSeq" id="WP_035217949.1">
    <property type="nucleotide sequence ID" value="NZ_LWRZ01000048.1"/>
</dbReference>
<evidence type="ECO:0000313" key="4">
    <source>
        <dbReference type="Proteomes" id="UP000094893"/>
    </source>
</evidence>
<dbReference type="InterPro" id="IPR026001">
    <property type="entry name" value="Abi-like_C"/>
</dbReference>
<dbReference type="EMBL" id="LWSA01000001">
    <property type="protein sequence ID" value="OCX77467.1"/>
    <property type="molecule type" value="Genomic_DNA"/>
</dbReference>
<gene>
    <name evidence="3" type="ORF">A6P07_00015</name>
</gene>
<dbReference type="AlphaFoldDB" id="A0A1C2INC2"/>
<reference evidence="3 4" key="1">
    <citation type="journal article" date="2016" name="Int. J. Mol. Sci.">
        <title>Comparative genomics of the extreme acidophile Acidithiobacillus thiooxidans reveals intraspecific divergence and niche adaptation.</title>
        <authorList>
            <person name="Zhang X."/>
            <person name="Feng X."/>
            <person name="Tao J."/>
            <person name="Ma L."/>
            <person name="Xiao Y."/>
            <person name="Liang Y."/>
            <person name="Liu X."/>
            <person name="Yin H."/>
        </authorList>
    </citation>
    <scope>NUCLEOTIDE SEQUENCE [LARGE SCALE GENOMIC DNA]</scope>
    <source>
        <strain evidence="3 4">A02</strain>
    </source>
</reference>
<proteinExistence type="predicted"/>
<protein>
    <recommendedName>
        <fullName evidence="2">Abortive infection protein-like C-terminal domain-containing protein</fullName>
    </recommendedName>
</protein>
<sequence length="278" mass="30314">MIAPLSESIIAVVCRLVDDAGQSREPSHSDIKSVIGQSNLSHSDPNNTGNQPIGKAKRIRFVLNWALDNNVENGRIFVDKMLALLRGCGGFREGSPNYVGANVIDDCVQVFKHEGFIFFKDGTFSILNLESLSGRELVDALCVYVRRAQSGAEDAALLVGTSKDLVEATSKHVLMEKTGQCPQTNFPALLGMAFVALNMKTSQHPKETDESAWSAMERSAYDLACAANKLRNKEGVGHGRPWLPTITDVQARLAIQSMGLVSELLLEKLEQTKKDGII</sequence>
<feature type="compositionally biased region" description="Polar residues" evidence="1">
    <location>
        <begin position="35"/>
        <end position="51"/>
    </location>
</feature>
<evidence type="ECO:0000313" key="3">
    <source>
        <dbReference type="EMBL" id="OCX77467.1"/>
    </source>
</evidence>
<accession>A0A1C2INC2</accession>
<feature type="compositionally biased region" description="Basic and acidic residues" evidence="1">
    <location>
        <begin position="22"/>
        <end position="31"/>
    </location>
</feature>
<evidence type="ECO:0000256" key="1">
    <source>
        <dbReference type="SAM" id="MobiDB-lite"/>
    </source>
</evidence>
<name>A0A1C2INC2_ACITH</name>